<reference evidence="2" key="1">
    <citation type="submission" date="2021-01" db="EMBL/GenBank/DDBJ databases">
        <authorList>
            <person name="Corre E."/>
            <person name="Pelletier E."/>
            <person name="Niang G."/>
            <person name="Scheremetjew M."/>
            <person name="Finn R."/>
            <person name="Kale V."/>
            <person name="Holt S."/>
            <person name="Cochrane G."/>
            <person name="Meng A."/>
            <person name="Brown T."/>
            <person name="Cohen L."/>
        </authorList>
    </citation>
    <scope>NUCLEOTIDE SEQUENCE</scope>
    <source>
        <strain evidence="2">CCMP219</strain>
    </source>
</reference>
<sequence length="217" mass="22688">MGQAVSSGVAGAVGQCALAAATAYCGAAPQPIAMVLRKEVGDAAEGRFEAQALSGPSSRATVLVAPSPSPAPSNAETAVGAVAAAAASRDDGLEHPKYYPCTSMPVQGWMQPCRCCRQWTSQEMALPLDRDDEMMEVAMCRRCNVKVSHALQQHVKSKYAGTRNASSADVHLVLLALDTKTHPPLKPLHGKHARNDSDTSSITVSHGDPSPIFSGIL</sequence>
<accession>A0A7R9V9Q4</accession>
<name>A0A7R9V9Q4_9CHLO</name>
<feature type="region of interest" description="Disordered" evidence="1">
    <location>
        <begin position="184"/>
        <end position="217"/>
    </location>
</feature>
<dbReference type="AlphaFoldDB" id="A0A7R9V9Q4"/>
<organism evidence="2">
    <name type="scientific">Chlamydomonas euryale</name>
    <dbReference type="NCBI Taxonomy" id="1486919"/>
    <lineage>
        <taxon>Eukaryota</taxon>
        <taxon>Viridiplantae</taxon>
        <taxon>Chlorophyta</taxon>
        <taxon>core chlorophytes</taxon>
        <taxon>Chlorophyceae</taxon>
        <taxon>CS clade</taxon>
        <taxon>Chlamydomonadales</taxon>
        <taxon>Chlamydomonadaceae</taxon>
        <taxon>Chlamydomonas</taxon>
    </lineage>
</organism>
<proteinExistence type="predicted"/>
<evidence type="ECO:0000313" key="2">
    <source>
        <dbReference type="EMBL" id="CAD8287123.1"/>
    </source>
</evidence>
<dbReference type="EMBL" id="HBEC01015422">
    <property type="protein sequence ID" value="CAD8287123.1"/>
    <property type="molecule type" value="Transcribed_RNA"/>
</dbReference>
<protein>
    <submittedName>
        <fullName evidence="2">Uncharacterized protein</fullName>
    </submittedName>
</protein>
<gene>
    <name evidence="2" type="ORF">CEUR00632_LOCUS7161</name>
</gene>
<evidence type="ECO:0000256" key="1">
    <source>
        <dbReference type="SAM" id="MobiDB-lite"/>
    </source>
</evidence>